<sequence length="290" mass="33630">MSEPRTFSIRDTTVYISCEADGEPEKVFKRVQSLLRRNGFTVEKDPRIERDYKSLSKWHRVANHGQLKCKIEYSRIGVEIEFYQSIVFDNPNGGEYDFGKFKKMPYLVRLRFIWTVAKFREHLGRHGFTEKLPSPRYTEDPMAAFNDDWAMGYERKHGVLRFNRGPDGWPSEDVLRSWHRTDADGIVVNSGQTRYCIVRGRLFRCKVYGGINGMWICVYGPGPSDLTSVHASSLYSVLPCRGRFMSEYDRGHRMKAALQKALNAENYLRAHAIKTAIRKFQPQLETVPAD</sequence>
<gene>
    <name evidence="1" type="ORF">UFOVP1229_59</name>
</gene>
<evidence type="ECO:0000313" key="1">
    <source>
        <dbReference type="EMBL" id="CAB4191615.1"/>
    </source>
</evidence>
<reference evidence="1" key="1">
    <citation type="submission" date="2020-05" db="EMBL/GenBank/DDBJ databases">
        <authorList>
            <person name="Chiriac C."/>
            <person name="Salcher M."/>
            <person name="Ghai R."/>
            <person name="Kavagutti S V."/>
        </authorList>
    </citation>
    <scope>NUCLEOTIDE SEQUENCE</scope>
</reference>
<accession>A0A6J5RGZ8</accession>
<organism evidence="1">
    <name type="scientific">uncultured Caudovirales phage</name>
    <dbReference type="NCBI Taxonomy" id="2100421"/>
    <lineage>
        <taxon>Viruses</taxon>
        <taxon>Duplodnaviria</taxon>
        <taxon>Heunggongvirae</taxon>
        <taxon>Uroviricota</taxon>
        <taxon>Caudoviricetes</taxon>
        <taxon>Peduoviridae</taxon>
        <taxon>Maltschvirus</taxon>
        <taxon>Maltschvirus maltsch</taxon>
    </lineage>
</organism>
<protein>
    <submittedName>
        <fullName evidence="1">Uncharacterized protein</fullName>
    </submittedName>
</protein>
<proteinExistence type="predicted"/>
<name>A0A6J5RGZ8_9CAUD</name>
<dbReference type="EMBL" id="LR797178">
    <property type="protein sequence ID" value="CAB4191615.1"/>
    <property type="molecule type" value="Genomic_DNA"/>
</dbReference>